<comment type="caution">
    <text evidence="2">The sequence shown here is derived from an EMBL/GenBank/DDBJ whole genome shotgun (WGS) entry which is preliminary data.</text>
</comment>
<dbReference type="Proteomes" id="UP000275401">
    <property type="component" value="Unassembled WGS sequence"/>
</dbReference>
<keyword evidence="3" id="KW-1185">Reference proteome</keyword>
<feature type="compositionally biased region" description="Low complexity" evidence="1">
    <location>
        <begin position="20"/>
        <end position="31"/>
    </location>
</feature>
<feature type="compositionally biased region" description="Basic and acidic residues" evidence="1">
    <location>
        <begin position="1"/>
        <end position="11"/>
    </location>
</feature>
<feature type="compositionally biased region" description="Pro residues" evidence="1">
    <location>
        <begin position="33"/>
        <end position="44"/>
    </location>
</feature>
<name>A0A3M8UIQ5_9ACTN</name>
<feature type="region of interest" description="Disordered" evidence="1">
    <location>
        <begin position="1"/>
        <end position="53"/>
    </location>
</feature>
<protein>
    <submittedName>
        <fullName evidence="2">Uncharacterized protein</fullName>
    </submittedName>
</protein>
<reference evidence="2 3" key="1">
    <citation type="submission" date="2018-11" db="EMBL/GenBank/DDBJ databases">
        <title>The Potential of Streptomyces as Biocontrol Agents against the Tomato grey mould, Botrytis cinerea (Gray mold) Frontiers in Microbiology.</title>
        <authorList>
            <person name="Li D."/>
        </authorList>
    </citation>
    <scope>NUCLEOTIDE SEQUENCE [LARGE SCALE GENOMIC DNA]</scope>
    <source>
        <strain evidence="2 3">NEAU-LD23</strain>
    </source>
</reference>
<accession>A0A3M8UIQ5</accession>
<proteinExistence type="predicted"/>
<organism evidence="2 3">
    <name type="scientific">Streptomyces botrytidirepellens</name>
    <dbReference type="NCBI Taxonomy" id="2486417"/>
    <lineage>
        <taxon>Bacteria</taxon>
        <taxon>Bacillati</taxon>
        <taxon>Actinomycetota</taxon>
        <taxon>Actinomycetes</taxon>
        <taxon>Kitasatosporales</taxon>
        <taxon>Streptomycetaceae</taxon>
        <taxon>Streptomyces</taxon>
    </lineage>
</organism>
<dbReference type="AlphaFoldDB" id="A0A3M8UIQ5"/>
<evidence type="ECO:0000313" key="3">
    <source>
        <dbReference type="Proteomes" id="UP000275401"/>
    </source>
</evidence>
<dbReference type="EMBL" id="RIBZ01000633">
    <property type="protein sequence ID" value="RNG04367.1"/>
    <property type="molecule type" value="Genomic_DNA"/>
</dbReference>
<sequence>MTSRTPRDSRLRLVRQRPMATAPRPAPNRSRPAPRPPEGTPPRPELARQARAGLAGAVEVARWAAAEDDSL</sequence>
<evidence type="ECO:0000313" key="2">
    <source>
        <dbReference type="EMBL" id="RNG04367.1"/>
    </source>
</evidence>
<gene>
    <name evidence="2" type="ORF">EEJ42_34180</name>
</gene>
<feature type="non-terminal residue" evidence="2">
    <location>
        <position position="71"/>
    </location>
</feature>
<evidence type="ECO:0000256" key="1">
    <source>
        <dbReference type="SAM" id="MobiDB-lite"/>
    </source>
</evidence>